<evidence type="ECO:0000313" key="2">
    <source>
        <dbReference type="EMBL" id="SNB67876.1"/>
    </source>
</evidence>
<comment type="similarity">
    <text evidence="1">Belongs to the GatC family.</text>
</comment>
<evidence type="ECO:0000256" key="1">
    <source>
        <dbReference type="HAMAP-Rule" id="MF_00122"/>
    </source>
</evidence>
<keyword evidence="2" id="KW-0808">Transferase</keyword>
<dbReference type="Proteomes" id="UP000197065">
    <property type="component" value="Unassembled WGS sequence"/>
</dbReference>
<dbReference type="EMBL" id="FYEH01000006">
    <property type="protein sequence ID" value="SNB67876.1"/>
    <property type="molecule type" value="Genomic_DNA"/>
</dbReference>
<reference evidence="2 3" key="1">
    <citation type="submission" date="2017-06" db="EMBL/GenBank/DDBJ databases">
        <authorList>
            <person name="Kim H.J."/>
            <person name="Triplett B.A."/>
        </authorList>
    </citation>
    <scope>NUCLEOTIDE SEQUENCE [LARGE SCALE GENOMIC DNA]</scope>
    <source>
        <strain evidence="2 3">B29T1</strain>
    </source>
</reference>
<dbReference type="PANTHER" id="PTHR15004">
    <property type="entry name" value="GLUTAMYL-TRNA(GLN) AMIDOTRANSFERASE SUBUNIT C, MITOCHONDRIAL"/>
    <property type="match status" value="1"/>
</dbReference>
<keyword evidence="1" id="KW-0648">Protein biosynthesis</keyword>
<dbReference type="RefSeq" id="WP_088561557.1">
    <property type="nucleotide sequence ID" value="NZ_FYEH01000006.1"/>
</dbReference>
<organism evidence="2 3">
    <name type="scientific">Arboricoccus pini</name>
    <dbReference type="NCBI Taxonomy" id="1963835"/>
    <lineage>
        <taxon>Bacteria</taxon>
        <taxon>Pseudomonadati</taxon>
        <taxon>Pseudomonadota</taxon>
        <taxon>Alphaproteobacteria</taxon>
        <taxon>Geminicoccales</taxon>
        <taxon>Geminicoccaceae</taxon>
        <taxon>Arboricoccus</taxon>
    </lineage>
</organism>
<dbReference type="AlphaFoldDB" id="A0A212R6Q7"/>
<name>A0A212R6Q7_9PROT</name>
<dbReference type="GO" id="GO:0006412">
    <property type="term" value="P:translation"/>
    <property type="evidence" value="ECO:0007669"/>
    <property type="project" value="UniProtKB-UniRule"/>
</dbReference>
<proteinExistence type="inferred from homology"/>
<evidence type="ECO:0000313" key="3">
    <source>
        <dbReference type="Proteomes" id="UP000197065"/>
    </source>
</evidence>
<keyword evidence="3" id="KW-1185">Reference proteome</keyword>
<comment type="subunit">
    <text evidence="1">Heterotrimer of A, B and C subunits.</text>
</comment>
<dbReference type="GO" id="GO:0050567">
    <property type="term" value="F:glutaminyl-tRNA synthase (glutamine-hydrolyzing) activity"/>
    <property type="evidence" value="ECO:0007669"/>
    <property type="project" value="UniProtKB-UniRule"/>
</dbReference>
<comment type="catalytic activity">
    <reaction evidence="1">
        <text>L-aspartyl-tRNA(Asn) + L-glutamine + ATP + H2O = L-asparaginyl-tRNA(Asn) + L-glutamate + ADP + phosphate + 2 H(+)</text>
        <dbReference type="Rhea" id="RHEA:14513"/>
        <dbReference type="Rhea" id="RHEA-COMP:9674"/>
        <dbReference type="Rhea" id="RHEA-COMP:9677"/>
        <dbReference type="ChEBI" id="CHEBI:15377"/>
        <dbReference type="ChEBI" id="CHEBI:15378"/>
        <dbReference type="ChEBI" id="CHEBI:29985"/>
        <dbReference type="ChEBI" id="CHEBI:30616"/>
        <dbReference type="ChEBI" id="CHEBI:43474"/>
        <dbReference type="ChEBI" id="CHEBI:58359"/>
        <dbReference type="ChEBI" id="CHEBI:78515"/>
        <dbReference type="ChEBI" id="CHEBI:78516"/>
        <dbReference type="ChEBI" id="CHEBI:456216"/>
    </reaction>
</comment>
<keyword evidence="1" id="KW-0547">Nucleotide-binding</keyword>
<comment type="function">
    <text evidence="1">Allows the formation of correctly charged Asn-tRNA(Asn) or Gln-tRNA(Gln) through the transamidation of misacylated Asp-tRNA(Asn) or Glu-tRNA(Gln) in organisms which lack either or both of asparaginyl-tRNA or glutaminyl-tRNA synthetases. The reaction takes place in the presence of glutamine and ATP through an activated phospho-Asp-tRNA(Asn) or phospho-Glu-tRNA(Gln).</text>
</comment>
<keyword evidence="1" id="KW-0436">Ligase</keyword>
<dbReference type="PANTHER" id="PTHR15004:SF0">
    <property type="entry name" value="GLUTAMYL-TRNA(GLN) AMIDOTRANSFERASE SUBUNIT C, MITOCHONDRIAL"/>
    <property type="match status" value="1"/>
</dbReference>
<dbReference type="Pfam" id="PF02686">
    <property type="entry name" value="GatC"/>
    <property type="match status" value="1"/>
</dbReference>
<keyword evidence="1" id="KW-0067">ATP-binding</keyword>
<comment type="catalytic activity">
    <reaction evidence="1">
        <text>L-glutamyl-tRNA(Gln) + L-glutamine + ATP + H2O = L-glutaminyl-tRNA(Gln) + L-glutamate + ADP + phosphate + H(+)</text>
        <dbReference type="Rhea" id="RHEA:17521"/>
        <dbReference type="Rhea" id="RHEA-COMP:9681"/>
        <dbReference type="Rhea" id="RHEA-COMP:9684"/>
        <dbReference type="ChEBI" id="CHEBI:15377"/>
        <dbReference type="ChEBI" id="CHEBI:15378"/>
        <dbReference type="ChEBI" id="CHEBI:29985"/>
        <dbReference type="ChEBI" id="CHEBI:30616"/>
        <dbReference type="ChEBI" id="CHEBI:43474"/>
        <dbReference type="ChEBI" id="CHEBI:58359"/>
        <dbReference type="ChEBI" id="CHEBI:78520"/>
        <dbReference type="ChEBI" id="CHEBI:78521"/>
        <dbReference type="ChEBI" id="CHEBI:456216"/>
    </reaction>
</comment>
<dbReference type="OrthoDB" id="9794326at2"/>
<dbReference type="GO" id="GO:0005524">
    <property type="term" value="F:ATP binding"/>
    <property type="evidence" value="ECO:0007669"/>
    <property type="project" value="UniProtKB-KW"/>
</dbReference>
<dbReference type="HAMAP" id="MF_00122">
    <property type="entry name" value="GatC"/>
    <property type="match status" value="1"/>
</dbReference>
<dbReference type="NCBIfam" id="TIGR00135">
    <property type="entry name" value="gatC"/>
    <property type="match status" value="1"/>
</dbReference>
<dbReference type="InterPro" id="IPR003837">
    <property type="entry name" value="GatC"/>
</dbReference>
<accession>A0A212R6Q7</accession>
<dbReference type="Gene3D" id="1.10.20.60">
    <property type="entry name" value="Glu-tRNAGln amidotransferase C subunit, N-terminal domain"/>
    <property type="match status" value="1"/>
</dbReference>
<dbReference type="SUPFAM" id="SSF141000">
    <property type="entry name" value="Glu-tRNAGln amidotransferase C subunit"/>
    <property type="match status" value="1"/>
</dbReference>
<dbReference type="EC" id="6.3.5.-" evidence="1"/>
<protein>
    <recommendedName>
        <fullName evidence="1">Aspartyl/glutamyl-tRNA(Asn/Gln) amidotransferase subunit C</fullName>
        <shortName evidence="1">Asp/Glu-ADT subunit C</shortName>
        <ecNumber evidence="1">6.3.5.-</ecNumber>
    </recommendedName>
</protein>
<dbReference type="GO" id="GO:0006450">
    <property type="term" value="P:regulation of translational fidelity"/>
    <property type="evidence" value="ECO:0007669"/>
    <property type="project" value="InterPro"/>
</dbReference>
<sequence>MSLDRSTVARIANLARIDVPDDQQEPLARELSNLLLWVEQLREVDTDGVEPLRMIMPLPPRWREDSVTDGGHADVVTANAPAALDGFFVVPKVVE</sequence>
<dbReference type="InterPro" id="IPR036113">
    <property type="entry name" value="Asp/Glu-ADT_sf_sub_c"/>
</dbReference>
<dbReference type="GO" id="GO:0070681">
    <property type="term" value="P:glutaminyl-tRNAGln biosynthesis via transamidation"/>
    <property type="evidence" value="ECO:0007669"/>
    <property type="project" value="TreeGrafter"/>
</dbReference>
<gene>
    <name evidence="1" type="primary">gatC</name>
    <name evidence="2" type="ORF">SAMN07250955_10681</name>
</gene>
<dbReference type="GO" id="GO:0016740">
    <property type="term" value="F:transferase activity"/>
    <property type="evidence" value="ECO:0007669"/>
    <property type="project" value="UniProtKB-KW"/>
</dbReference>
<dbReference type="GO" id="GO:0050566">
    <property type="term" value="F:asparaginyl-tRNA synthase (glutamine-hydrolyzing) activity"/>
    <property type="evidence" value="ECO:0007669"/>
    <property type="project" value="RHEA"/>
</dbReference>